<proteinExistence type="predicted"/>
<keyword evidence="1" id="KW-0175">Coiled coil</keyword>
<evidence type="ECO:0000256" key="2">
    <source>
        <dbReference type="SAM" id="MobiDB-lite"/>
    </source>
</evidence>
<sequence length="161" mass="18177">SESMEGNSTGSTSGTDEKTISARLSEENGTKDNCYDNHQNRGGAPAARREVKLRSASRKPKKFRVKLAVAPKIQQAYECHKSVEKQYRARLKLRFEKLLTVLQASRREDERPGEAKSLETNYYFSRGDILDAARQRILALEGENKRLSCKIKELSQALMVG</sequence>
<dbReference type="EMBL" id="AFQF01005568">
    <property type="protein sequence ID" value="EGU72753.1"/>
    <property type="molecule type" value="Genomic_DNA"/>
</dbReference>
<accession>F9GDK8</accession>
<dbReference type="STRING" id="660025.F9GDK8"/>
<organism evidence="3">
    <name type="scientific">Fusarium oxysporum (strain Fo5176)</name>
    <name type="common">Fusarium vascular wilt</name>
    <dbReference type="NCBI Taxonomy" id="660025"/>
    <lineage>
        <taxon>Eukaryota</taxon>
        <taxon>Fungi</taxon>
        <taxon>Dikarya</taxon>
        <taxon>Ascomycota</taxon>
        <taxon>Pezizomycotina</taxon>
        <taxon>Sordariomycetes</taxon>
        <taxon>Hypocreomycetidae</taxon>
        <taxon>Hypocreales</taxon>
        <taxon>Nectriaceae</taxon>
        <taxon>Fusarium</taxon>
        <taxon>Fusarium oxysporum species complex</taxon>
    </lineage>
</organism>
<evidence type="ECO:0000313" key="3">
    <source>
        <dbReference type="EMBL" id="EGU72753.1"/>
    </source>
</evidence>
<dbReference type="GO" id="GO:0046983">
    <property type="term" value="F:protein dimerization activity"/>
    <property type="evidence" value="ECO:0007669"/>
    <property type="project" value="InterPro"/>
</dbReference>
<protein>
    <recommendedName>
        <fullName evidence="4">BHLH domain-containing protein</fullName>
    </recommendedName>
</protein>
<feature type="compositionally biased region" description="Polar residues" evidence="2">
    <location>
        <begin position="1"/>
        <end position="14"/>
    </location>
</feature>
<gene>
    <name evidence="3" type="ORF">FOXB_16742</name>
</gene>
<feature type="compositionally biased region" description="Basic and acidic residues" evidence="2">
    <location>
        <begin position="15"/>
        <end position="39"/>
    </location>
</feature>
<dbReference type="Gene3D" id="4.10.280.10">
    <property type="entry name" value="Helix-loop-helix DNA-binding domain"/>
    <property type="match status" value="1"/>
</dbReference>
<reference evidence="3" key="1">
    <citation type="journal article" date="2012" name="Mol. Plant Microbe Interact.">
        <title>A highly conserved effector in Fusarium oxysporum is required for full virulence on Arabidopsis.</title>
        <authorList>
            <person name="Thatcher L.F."/>
            <person name="Gardiner D.M."/>
            <person name="Kazan K."/>
            <person name="Manners J."/>
        </authorList>
    </citation>
    <scope>NUCLEOTIDE SEQUENCE [LARGE SCALE GENOMIC DNA]</scope>
    <source>
        <strain evidence="3">Fo5176</strain>
    </source>
</reference>
<feature type="non-terminal residue" evidence="3">
    <location>
        <position position="1"/>
    </location>
</feature>
<feature type="coiled-coil region" evidence="1">
    <location>
        <begin position="130"/>
        <end position="157"/>
    </location>
</feature>
<dbReference type="OrthoDB" id="3542681at2759"/>
<name>F9GDK8_FUSOF</name>
<dbReference type="InterPro" id="IPR036638">
    <property type="entry name" value="HLH_DNA-bd_sf"/>
</dbReference>
<dbReference type="AlphaFoldDB" id="F9GDK8"/>
<dbReference type="SUPFAM" id="SSF47459">
    <property type="entry name" value="HLH, helix-loop-helix DNA-binding domain"/>
    <property type="match status" value="1"/>
</dbReference>
<feature type="region of interest" description="Disordered" evidence="2">
    <location>
        <begin position="1"/>
        <end position="59"/>
    </location>
</feature>
<evidence type="ECO:0000256" key="1">
    <source>
        <dbReference type="SAM" id="Coils"/>
    </source>
</evidence>
<evidence type="ECO:0008006" key="4">
    <source>
        <dbReference type="Google" id="ProtNLM"/>
    </source>
</evidence>
<comment type="caution">
    <text evidence="3">The sequence shown here is derived from an EMBL/GenBank/DDBJ whole genome shotgun (WGS) entry which is preliminary data.</text>
</comment>